<sequence length="208" mass="22912">MLSIARLIAYRPWLYHLTSRENLPAIRAEQTLYPASYLLREGNRADLVCRKRDAHLAFDALGHRRVIRDQSPLHAGNMDLNPGTTLADVVAMLNDWVFFWPGKAHGPSEYGHRHFGRYEGEGPVILRVPTKAVIDAAGSDHLALCRYNSGAPRCSGGQKSPRGRATFVAPEAFSAGVSSVVEVAFRQPVPLPSVTEIGARPEGPFVRF</sequence>
<dbReference type="InterPro" id="IPR054271">
    <property type="entry name" value="DUF7002"/>
</dbReference>
<gene>
    <name evidence="1" type="ORF">WI372_17210</name>
</gene>
<evidence type="ECO:0000313" key="2">
    <source>
        <dbReference type="Proteomes" id="UP001484239"/>
    </source>
</evidence>
<dbReference type="Pfam" id="PF22531">
    <property type="entry name" value="DUF7002"/>
    <property type="match status" value="1"/>
</dbReference>
<reference evidence="1 2" key="1">
    <citation type="submission" date="2024-02" db="EMBL/GenBank/DDBJ databases">
        <title>A novel Gemmatimonadota bacterium.</title>
        <authorList>
            <person name="Du Z.-J."/>
            <person name="Ye Y.-Q."/>
        </authorList>
    </citation>
    <scope>NUCLEOTIDE SEQUENCE [LARGE SCALE GENOMIC DNA]</scope>
    <source>
        <strain evidence="1 2">DH-20</strain>
    </source>
</reference>
<protein>
    <recommendedName>
        <fullName evidence="3">DUF4433 domain-containing protein</fullName>
    </recommendedName>
</protein>
<accession>A0ABU9EDB2</accession>
<evidence type="ECO:0000313" key="1">
    <source>
        <dbReference type="EMBL" id="MEK9502738.1"/>
    </source>
</evidence>
<comment type="caution">
    <text evidence="1">The sequence shown here is derived from an EMBL/GenBank/DDBJ whole genome shotgun (WGS) entry which is preliminary data.</text>
</comment>
<evidence type="ECO:0008006" key="3">
    <source>
        <dbReference type="Google" id="ProtNLM"/>
    </source>
</evidence>
<proteinExistence type="predicted"/>
<dbReference type="RefSeq" id="WP_405283649.1">
    <property type="nucleotide sequence ID" value="NZ_CP144380.1"/>
</dbReference>
<keyword evidence="2" id="KW-1185">Reference proteome</keyword>
<name>A0ABU9EDB2_9BACT</name>
<dbReference type="Proteomes" id="UP001484239">
    <property type="component" value="Unassembled WGS sequence"/>
</dbReference>
<organism evidence="1 2">
    <name type="scientific">Gaopeijia maritima</name>
    <dbReference type="NCBI Taxonomy" id="3119007"/>
    <lineage>
        <taxon>Bacteria</taxon>
        <taxon>Pseudomonadati</taxon>
        <taxon>Gemmatimonadota</taxon>
        <taxon>Longimicrobiia</taxon>
        <taxon>Gaopeijiales</taxon>
        <taxon>Gaopeijiaceae</taxon>
        <taxon>Gaopeijia</taxon>
    </lineage>
</organism>
<dbReference type="EMBL" id="JBBHLI010000014">
    <property type="protein sequence ID" value="MEK9502738.1"/>
    <property type="molecule type" value="Genomic_DNA"/>
</dbReference>